<evidence type="ECO:0008006" key="4">
    <source>
        <dbReference type="Google" id="ProtNLM"/>
    </source>
</evidence>
<name>A0AAX4NHB3_9ARCH</name>
<keyword evidence="1" id="KW-0812">Transmembrane</keyword>
<feature type="transmembrane region" description="Helical" evidence="1">
    <location>
        <begin position="31"/>
        <end position="50"/>
    </location>
</feature>
<reference evidence="2 3" key="1">
    <citation type="submission" date="2023-09" db="EMBL/GenBank/DDBJ databases">
        <authorList>
            <person name="Golyshina O.V."/>
            <person name="Lunev E.A."/>
            <person name="Bargiela R."/>
            <person name="Gaines M.C."/>
            <person name="Daum B."/>
            <person name="Bale N.J."/>
            <person name="Koenen M."/>
            <person name="Sinninghe Damst J.S."/>
            <person name="Yakimov M."/>
            <person name="Golyshin P.N."/>
        </authorList>
    </citation>
    <scope>NUCLEOTIDE SEQUENCE [LARGE SCALE GENOMIC DNA]</scope>
    <source>
        <strain evidence="2 3">M1</strain>
    </source>
</reference>
<sequence length="62" mass="7163">MDFYAYFWGVIKYLLPAMIFIIAVWVSPNAFLLLLSIIWILSSILLTVFVEDSGNGKRNYTN</sequence>
<keyword evidence="1" id="KW-0472">Membrane</keyword>
<keyword evidence="3" id="KW-1185">Reference proteome</keyword>
<dbReference type="GeneID" id="95968221"/>
<accession>A0AAX4NHB3</accession>
<dbReference type="KEGG" id="omr:OXIME_001483"/>
<proteinExistence type="predicted"/>
<protein>
    <recommendedName>
        <fullName evidence="4">DUF3096 domain-containing protein</fullName>
    </recommendedName>
</protein>
<dbReference type="EMBL" id="CP133772">
    <property type="protein sequence ID" value="WYY00897.1"/>
    <property type="molecule type" value="Genomic_DNA"/>
</dbReference>
<evidence type="ECO:0000256" key="1">
    <source>
        <dbReference type="SAM" id="Phobius"/>
    </source>
</evidence>
<dbReference type="RefSeq" id="WP_393971223.1">
    <property type="nucleotide sequence ID" value="NZ_CP133772.1"/>
</dbReference>
<organism evidence="2 3">
    <name type="scientific">Oxyplasma meridianum</name>
    <dbReference type="NCBI Taxonomy" id="3073602"/>
    <lineage>
        <taxon>Archaea</taxon>
        <taxon>Methanobacteriati</taxon>
        <taxon>Thermoplasmatota</taxon>
        <taxon>Thermoplasmata</taxon>
        <taxon>Thermoplasmatales</taxon>
        <taxon>Thermoplasmataceae</taxon>
        <taxon>Oxyplasma</taxon>
    </lineage>
</organism>
<evidence type="ECO:0000313" key="3">
    <source>
        <dbReference type="Proteomes" id="UP001451606"/>
    </source>
</evidence>
<dbReference type="AlphaFoldDB" id="A0AAX4NHB3"/>
<keyword evidence="1" id="KW-1133">Transmembrane helix</keyword>
<evidence type="ECO:0000313" key="2">
    <source>
        <dbReference type="EMBL" id="WYY00897.1"/>
    </source>
</evidence>
<dbReference type="Proteomes" id="UP001451606">
    <property type="component" value="Chromosome"/>
</dbReference>
<feature type="transmembrane region" description="Helical" evidence="1">
    <location>
        <begin position="6"/>
        <end position="26"/>
    </location>
</feature>
<gene>
    <name evidence="2" type="ORF">OXIME_001483</name>
</gene>